<accession>A0ABW6RPW9</accession>
<dbReference type="Gene3D" id="1.10.10.10">
    <property type="entry name" value="Winged helix-like DNA-binding domain superfamily/Winged helix DNA-binding domain"/>
    <property type="match status" value="1"/>
</dbReference>
<protein>
    <submittedName>
        <fullName evidence="5">AAA family ATPase</fullName>
    </submittedName>
</protein>
<comment type="caution">
    <text evidence="5">The sequence shown here is derived from an EMBL/GenBank/DDBJ whole genome shotgun (WGS) entry which is preliminary data.</text>
</comment>
<keyword evidence="1" id="KW-0547">Nucleotide-binding</keyword>
<dbReference type="Pfam" id="PF00196">
    <property type="entry name" value="GerE"/>
    <property type="match status" value="1"/>
</dbReference>
<sequence>MEPSDHEQDTDVGPRPARPGEAGGAGVESRLLEREDELRRIGAAIAGARAGRGTVLVLEGAAGVGKTRLLRAATELAAESDIAVVSARGGQLETEFAFGVARQLFETVLTAAEAGEREVLLEGAAAPAAWLLGGGRADRLGEPVGGGDRSFAALHGLYGLTAKLAARAPLLIVVDDAHWADVPSLRFLGYLARRVHGLPVLLMVAVRPEDPGAHGLLLTELVAGPEVDVVRPGPFTLDAVQTLLQDAFAAAPLDPRFVRGCRTTTGGNPFLLTQLIGALHARGAQPTSAAVEQVGEMGLETVSRWINLRLAGLPPSATALAAAVAVLGDGADVVQAARLAGLDPGSCDDAVDGLVSMNILRGADGLAFVHPLVRWAIYARLPPRRRARGHRDAARLLWHEGSAVERVASHLLAAAPTGDAEVVEILLDAARSATRKGAPDLAVRYLKRALAEPAHDMSRPELLRELGAAEQSAGQFTAAAEDLRAALECTDNIAAKIEIGFRLRTALVWSDRAHEVAPALDGLIADATERDSEGALLLEAAVAGALQVDLSTPRGLRDRVRQVVAPAFAGEPVPPHISSLAAVEALFANEPAARVLRLAEEAARGRYQVPAFARAPMSAQIFVALIFAEGHSLARRLLDDEVEDARRHGSAAQFLNAAVLRSMLFHRLGMLAEADADARAALEAAHLHPGTGPTGSGPPAHSLHAPIAVAVLVDTLIERGKIGDAERLLTETGLADADSPLLLFSFLIGTRARLRAAQGRTAEAIDQLLALGSRLEGAVVTPGIVPWRSQAALALAAADAGAAHRLACEELELARVFGAPRTLGVALRAAALTASPNERVDLLREAVAVLEDPPARLEHARSLVELGAVLRREGRRAEARTALERGMDGAWSCGATALAQRAREELHAIGARPRRQALSGVDALTGAERRVADLADQGLTNRQIAEALAISLPTVETHLRHVFQKLGIRSRRQLAEHLGGSHKPAAP</sequence>
<dbReference type="RefSeq" id="WP_387899374.1">
    <property type="nucleotide sequence ID" value="NZ_JBIAPK010000016.1"/>
</dbReference>
<evidence type="ECO:0000256" key="1">
    <source>
        <dbReference type="ARBA" id="ARBA00022741"/>
    </source>
</evidence>
<dbReference type="PANTHER" id="PTHR16305:SF35">
    <property type="entry name" value="TRANSCRIPTIONAL ACTIVATOR DOMAIN"/>
    <property type="match status" value="1"/>
</dbReference>
<keyword evidence="6" id="KW-1185">Reference proteome</keyword>
<evidence type="ECO:0000256" key="2">
    <source>
        <dbReference type="ARBA" id="ARBA00022840"/>
    </source>
</evidence>
<dbReference type="Pfam" id="PF13191">
    <property type="entry name" value="AAA_16"/>
    <property type="match status" value="1"/>
</dbReference>
<feature type="region of interest" description="Disordered" evidence="3">
    <location>
        <begin position="1"/>
        <end position="28"/>
    </location>
</feature>
<evidence type="ECO:0000256" key="3">
    <source>
        <dbReference type="SAM" id="MobiDB-lite"/>
    </source>
</evidence>
<dbReference type="InterPro" id="IPR041664">
    <property type="entry name" value="AAA_16"/>
</dbReference>
<dbReference type="SMART" id="SM00421">
    <property type="entry name" value="HTH_LUXR"/>
    <property type="match status" value="1"/>
</dbReference>
<dbReference type="InterPro" id="IPR027417">
    <property type="entry name" value="P-loop_NTPase"/>
</dbReference>
<organism evidence="5 6">
    <name type="scientific">Streptomyces flavidovirens</name>
    <dbReference type="NCBI Taxonomy" id="67298"/>
    <lineage>
        <taxon>Bacteria</taxon>
        <taxon>Bacillati</taxon>
        <taxon>Actinomycetota</taxon>
        <taxon>Actinomycetes</taxon>
        <taxon>Kitasatosporales</taxon>
        <taxon>Streptomycetaceae</taxon>
        <taxon>Streptomyces</taxon>
    </lineage>
</organism>
<evidence type="ECO:0000313" key="5">
    <source>
        <dbReference type="EMBL" id="MFF3343576.1"/>
    </source>
</evidence>
<dbReference type="Gene3D" id="1.25.40.10">
    <property type="entry name" value="Tetratricopeptide repeat domain"/>
    <property type="match status" value="2"/>
</dbReference>
<dbReference type="SUPFAM" id="SSF52540">
    <property type="entry name" value="P-loop containing nucleoside triphosphate hydrolases"/>
    <property type="match status" value="1"/>
</dbReference>
<dbReference type="PROSITE" id="PS00622">
    <property type="entry name" value="HTH_LUXR_1"/>
    <property type="match status" value="1"/>
</dbReference>
<dbReference type="EMBL" id="JBIAPK010000016">
    <property type="protein sequence ID" value="MFF3343576.1"/>
    <property type="molecule type" value="Genomic_DNA"/>
</dbReference>
<dbReference type="CDD" id="cd06170">
    <property type="entry name" value="LuxR_C_like"/>
    <property type="match status" value="1"/>
</dbReference>
<dbReference type="PROSITE" id="PS50043">
    <property type="entry name" value="HTH_LUXR_2"/>
    <property type="match status" value="1"/>
</dbReference>
<reference evidence="5 6" key="1">
    <citation type="submission" date="2024-10" db="EMBL/GenBank/DDBJ databases">
        <title>The Natural Products Discovery Center: Release of the First 8490 Sequenced Strains for Exploring Actinobacteria Biosynthetic Diversity.</title>
        <authorList>
            <person name="Kalkreuter E."/>
            <person name="Kautsar S.A."/>
            <person name="Yang D."/>
            <person name="Bader C.D."/>
            <person name="Teijaro C.N."/>
            <person name="Fluegel L."/>
            <person name="Davis C.M."/>
            <person name="Simpson J.R."/>
            <person name="Lauterbach L."/>
            <person name="Steele A.D."/>
            <person name="Gui C."/>
            <person name="Meng S."/>
            <person name="Li G."/>
            <person name="Viehrig K."/>
            <person name="Ye F."/>
            <person name="Su P."/>
            <person name="Kiefer A.F."/>
            <person name="Nichols A."/>
            <person name="Cepeda A.J."/>
            <person name="Yan W."/>
            <person name="Fan B."/>
            <person name="Jiang Y."/>
            <person name="Adhikari A."/>
            <person name="Zheng C.-J."/>
            <person name="Schuster L."/>
            <person name="Cowan T.M."/>
            <person name="Smanski M.J."/>
            <person name="Chevrette M.G."/>
            <person name="De Carvalho L.P.S."/>
            <person name="Shen B."/>
        </authorList>
    </citation>
    <scope>NUCLEOTIDE SEQUENCE [LARGE SCALE GENOMIC DNA]</scope>
    <source>
        <strain evidence="5 6">NPDC003029</strain>
    </source>
</reference>
<dbReference type="SUPFAM" id="SSF48452">
    <property type="entry name" value="TPR-like"/>
    <property type="match status" value="1"/>
</dbReference>
<evidence type="ECO:0000259" key="4">
    <source>
        <dbReference type="PROSITE" id="PS50043"/>
    </source>
</evidence>
<dbReference type="InterPro" id="IPR000792">
    <property type="entry name" value="Tscrpt_reg_LuxR_C"/>
</dbReference>
<dbReference type="InterPro" id="IPR011990">
    <property type="entry name" value="TPR-like_helical_dom_sf"/>
</dbReference>
<dbReference type="InterPro" id="IPR016032">
    <property type="entry name" value="Sig_transdc_resp-reg_C-effctor"/>
</dbReference>
<dbReference type="SUPFAM" id="SSF46894">
    <property type="entry name" value="C-terminal effector domain of the bipartite response regulators"/>
    <property type="match status" value="1"/>
</dbReference>
<proteinExistence type="predicted"/>
<dbReference type="Proteomes" id="UP001601976">
    <property type="component" value="Unassembled WGS sequence"/>
</dbReference>
<gene>
    <name evidence="5" type="ORF">ACFYWW_33595</name>
</gene>
<name>A0ABW6RPW9_9ACTN</name>
<dbReference type="PANTHER" id="PTHR16305">
    <property type="entry name" value="TESTICULAR SOLUBLE ADENYLYL CYCLASE"/>
    <property type="match status" value="1"/>
</dbReference>
<evidence type="ECO:0000313" key="6">
    <source>
        <dbReference type="Proteomes" id="UP001601976"/>
    </source>
</evidence>
<keyword evidence="2" id="KW-0067">ATP-binding</keyword>
<feature type="domain" description="HTH luxR-type" evidence="4">
    <location>
        <begin position="917"/>
        <end position="982"/>
    </location>
</feature>
<dbReference type="InterPro" id="IPR036388">
    <property type="entry name" value="WH-like_DNA-bd_sf"/>
</dbReference>
<dbReference type="PRINTS" id="PR00038">
    <property type="entry name" value="HTHLUXR"/>
</dbReference>